<reference evidence="2" key="1">
    <citation type="journal article" date="2020" name="Int. J. Syst. Evol. Microbiol.">
        <title>Alteromonas alba sp. nov., a marine bacterium isolated from the seawater of the West Pacific Ocean.</title>
        <authorList>
            <person name="Sun C."/>
            <person name="Wu Y.-H."/>
            <person name="Xamxidin M."/>
            <person name="Cheng H."/>
            <person name="Xu X.-W."/>
        </authorList>
    </citation>
    <scope>NUCLEOTIDE SEQUENCE [LARGE SCALE GENOMIC DNA]</scope>
    <source>
        <strain evidence="2">9a2</strain>
    </source>
</reference>
<protein>
    <submittedName>
        <fullName evidence="1">Uncharacterized protein</fullName>
    </submittedName>
</protein>
<comment type="caution">
    <text evidence="1">The sequence shown here is derived from an EMBL/GenBank/DDBJ whole genome shotgun (WGS) entry which is preliminary data.</text>
</comment>
<proteinExistence type="predicted"/>
<dbReference type="RefSeq" id="WP_105931125.1">
    <property type="nucleotide sequence ID" value="NZ_PVNO01000025.1"/>
</dbReference>
<evidence type="ECO:0000313" key="2">
    <source>
        <dbReference type="Proteomes" id="UP000239539"/>
    </source>
</evidence>
<name>A0ABX5CMW5_9ALTE</name>
<gene>
    <name evidence="1" type="ORF">C6Y39_10085</name>
</gene>
<dbReference type="Proteomes" id="UP000239539">
    <property type="component" value="Unassembled WGS sequence"/>
</dbReference>
<accession>A0ABX5CMW5</accession>
<organism evidence="1 2">
    <name type="scientific">Alteromonas gracilis</name>
    <dbReference type="NCBI Taxonomy" id="1479524"/>
    <lineage>
        <taxon>Bacteria</taxon>
        <taxon>Pseudomonadati</taxon>
        <taxon>Pseudomonadota</taxon>
        <taxon>Gammaproteobacteria</taxon>
        <taxon>Alteromonadales</taxon>
        <taxon>Alteromonadaceae</taxon>
        <taxon>Alteromonas/Salinimonas group</taxon>
        <taxon>Alteromonas</taxon>
    </lineage>
</organism>
<keyword evidence="2" id="KW-1185">Reference proteome</keyword>
<dbReference type="EMBL" id="PVNO01000025">
    <property type="protein sequence ID" value="PRO68902.1"/>
    <property type="molecule type" value="Genomic_DNA"/>
</dbReference>
<evidence type="ECO:0000313" key="1">
    <source>
        <dbReference type="EMBL" id="PRO68902.1"/>
    </source>
</evidence>
<sequence>MPSVHESALYNVIVAAQSLGYDLDQLMEKTNVGIIGNEPNFVADTADKRKVIEAVNTAIIEVKSSY</sequence>